<evidence type="ECO:0000313" key="1">
    <source>
        <dbReference type="EMBL" id="CAN0399416.1"/>
    </source>
</evidence>
<gene>
    <name evidence="1" type="ORF">MRATA1EN22A_LOCUS17638</name>
</gene>
<evidence type="ECO:0000313" key="2">
    <source>
        <dbReference type="Proteomes" id="UP001162501"/>
    </source>
</evidence>
<name>A0AC59ZEU1_RANTA</name>
<organism evidence="1 2">
    <name type="scientific">Rangifer tarandus platyrhynchus</name>
    <name type="common">Svalbard reindeer</name>
    <dbReference type="NCBI Taxonomy" id="3082113"/>
    <lineage>
        <taxon>Eukaryota</taxon>
        <taxon>Metazoa</taxon>
        <taxon>Chordata</taxon>
        <taxon>Craniata</taxon>
        <taxon>Vertebrata</taxon>
        <taxon>Euteleostomi</taxon>
        <taxon>Mammalia</taxon>
        <taxon>Eutheria</taxon>
        <taxon>Laurasiatheria</taxon>
        <taxon>Artiodactyla</taxon>
        <taxon>Ruminantia</taxon>
        <taxon>Pecora</taxon>
        <taxon>Cervidae</taxon>
        <taxon>Odocoileinae</taxon>
        <taxon>Rangifer</taxon>
    </lineage>
</organism>
<accession>A0AC59ZEU1</accession>
<dbReference type="EMBL" id="OX596112">
    <property type="protein sequence ID" value="CAN0399416.1"/>
    <property type="molecule type" value="Genomic_DNA"/>
</dbReference>
<feature type="non-terminal residue" evidence="1">
    <location>
        <position position="154"/>
    </location>
</feature>
<proteinExistence type="predicted"/>
<reference evidence="1" key="2">
    <citation type="submission" date="2025-03" db="EMBL/GenBank/DDBJ databases">
        <authorList>
            <consortium name="ELIXIR-Norway"/>
            <consortium name="Elixir Norway"/>
        </authorList>
    </citation>
    <scope>NUCLEOTIDE SEQUENCE</scope>
</reference>
<reference evidence="1" key="1">
    <citation type="submission" date="2023-05" db="EMBL/GenBank/DDBJ databases">
        <authorList>
            <consortium name="ELIXIR-Norway"/>
        </authorList>
    </citation>
    <scope>NUCLEOTIDE SEQUENCE</scope>
</reference>
<sequence length="154" mass="15764">MAASGKDRKEAAFPSTRSHRGSPPCCYNVLSQFQPNSDIPPPPLPPPAHHLFQLLVLAMASSSRSGCSLQSEAPTSGHGSTPSSPTAGIRVRAGEGGVAAAPSALAALVSPVLTARIPCTQRTDSKRAETMAGQHENFTRLPAEPGKCGGAGGR</sequence>
<protein>
    <submittedName>
        <fullName evidence="1">Uncharacterized protein</fullName>
    </submittedName>
</protein>
<dbReference type="Proteomes" id="UP001162501">
    <property type="component" value="Chromosome 28"/>
</dbReference>